<keyword evidence="2" id="KW-0472">Membrane</keyword>
<name>A0A385TWM0_PAELA</name>
<sequence length="328" mass="36592">MNRNDYKSLIDRIEPDKGLEERIMKGMKQNQRQTTRMSRMGVAGFTAAIMLGLVVVTSLVLNLENEPAVSDIPVVQQGTGTNTPPTAKVGHDPVNIPKIELPGESNVKADMIGLVVYQGNIYTQTGTQITPEIAKQLRGDKLGRSKSGITEWSSSDDYTELASTIGEMDIFTVKGYDADFRIMSYMEHDGEVYAELYEHLNGITVAKGEDIIGKLNLMGNMTSVKWQDFDSWNMGENKLRELSADAEVQAFVDALYEAKPIAAEPLFEQGIYETGPSEQKFLYIQLQDGTEVQLRLFKGGQYVRYANAPVFFQLEGAAFTTLWELMEE</sequence>
<protein>
    <submittedName>
        <fullName evidence="3">Uncharacterized protein</fullName>
    </submittedName>
</protein>
<accession>A0A385TWM0</accession>
<dbReference type="AlphaFoldDB" id="A0A385TWM0"/>
<gene>
    <name evidence="3" type="ORF">D5F53_27850</name>
</gene>
<evidence type="ECO:0000313" key="3">
    <source>
        <dbReference type="EMBL" id="AYB46892.1"/>
    </source>
</evidence>
<organism evidence="3 4">
    <name type="scientific">Paenibacillus lautus</name>
    <name type="common">Bacillus lautus</name>
    <dbReference type="NCBI Taxonomy" id="1401"/>
    <lineage>
        <taxon>Bacteria</taxon>
        <taxon>Bacillati</taxon>
        <taxon>Bacillota</taxon>
        <taxon>Bacilli</taxon>
        <taxon>Bacillales</taxon>
        <taxon>Paenibacillaceae</taxon>
        <taxon>Paenibacillus</taxon>
    </lineage>
</organism>
<evidence type="ECO:0000256" key="2">
    <source>
        <dbReference type="SAM" id="Phobius"/>
    </source>
</evidence>
<evidence type="ECO:0000256" key="1">
    <source>
        <dbReference type="SAM" id="MobiDB-lite"/>
    </source>
</evidence>
<dbReference type="EMBL" id="CP032412">
    <property type="protein sequence ID" value="AYB46892.1"/>
    <property type="molecule type" value="Genomic_DNA"/>
</dbReference>
<feature type="transmembrane region" description="Helical" evidence="2">
    <location>
        <begin position="40"/>
        <end position="61"/>
    </location>
</feature>
<dbReference type="Proteomes" id="UP000266552">
    <property type="component" value="Chromosome"/>
</dbReference>
<keyword evidence="2" id="KW-1133">Transmembrane helix</keyword>
<reference evidence="3 4" key="1">
    <citation type="submission" date="2018-09" db="EMBL/GenBank/DDBJ databases">
        <title>Genome Sequence of Paenibacillus lautus Strain E7593-69, Azo Dye-Degrading Bacteria, Isolated from Commercial Tattoo Inks.</title>
        <authorList>
            <person name="Nho S.W."/>
            <person name="Kim S.-J."/>
            <person name="Kweon O."/>
            <person name="Cerniglia C.E."/>
        </authorList>
    </citation>
    <scope>NUCLEOTIDE SEQUENCE [LARGE SCALE GENOMIC DNA]</scope>
    <source>
        <strain evidence="3 4">E7593-69</strain>
    </source>
</reference>
<feature type="region of interest" description="Disordered" evidence="1">
    <location>
        <begin position="74"/>
        <end position="94"/>
    </location>
</feature>
<proteinExistence type="predicted"/>
<evidence type="ECO:0000313" key="4">
    <source>
        <dbReference type="Proteomes" id="UP000266552"/>
    </source>
</evidence>
<keyword evidence="4" id="KW-1185">Reference proteome</keyword>
<feature type="compositionally biased region" description="Polar residues" evidence="1">
    <location>
        <begin position="76"/>
        <end position="85"/>
    </location>
</feature>
<dbReference type="KEGG" id="plw:D5F53_27850"/>
<keyword evidence="2" id="KW-0812">Transmembrane</keyword>